<gene>
    <name evidence="14" type="primary">ALG6</name>
</gene>
<comment type="function">
    <text evidence="10">Dolichyl pyrophosphate Man9GlcNAc2 alpha-1,3-glucosyltransferase that operates in the biosynthetic pathway of dolichol-linked oligosaccharides, the glycan precursors employed in protein asparagine (N)-glycosylation. The assembly of dolichol-linked oligosaccharides begins on the cytosolic side of the endoplasmic reticulum membrane and finishes in its lumen. The sequential addition of sugars to dolichol pyrophosphate produces dolichol-linked oligosaccharides containing fourteen sugars, including two GlcNAcs, nine mannoses and three glucoses. Once assembled, the oligosaccharide is transferred from the lipid to nascent proteins by oligosaccharyltransferases. In the lumen of the endoplasmic reticulum, adds the first glucose residue from dolichyl phosphate glucose (Dol-P-Glc) onto the lipid-linked oligosaccharide intermediate Man(9)GlcNAc(2)-PP-Dol to produce Glc(1)Man(9)GlcNAc(2)-PP-Dol. Glc(1)Man(9)GlcNAc(2)-PP-Dol is a substrate for ALG8, the following enzyme in the biosynthetic pathway.</text>
</comment>
<keyword evidence="9 12" id="KW-0472">Membrane</keyword>
<dbReference type="PANTHER" id="PTHR12413">
    <property type="entry name" value="DOLICHYL GLYCOSYLTRANSFERASE"/>
    <property type="match status" value="1"/>
</dbReference>
<evidence type="ECO:0000256" key="13">
    <source>
        <dbReference type="SAM" id="SignalP"/>
    </source>
</evidence>
<protein>
    <recommendedName>
        <fullName evidence="12">Alpha-1,3-glucosyltransferase</fullName>
        <ecNumber evidence="12">2.4.1.-</ecNumber>
    </recommendedName>
</protein>
<keyword evidence="13" id="KW-0732">Signal</keyword>
<accession>A0A673Y9Z0</accession>
<organism evidence="14 15">
    <name type="scientific">Salmo trutta</name>
    <name type="common">Brown trout</name>
    <dbReference type="NCBI Taxonomy" id="8032"/>
    <lineage>
        <taxon>Eukaryota</taxon>
        <taxon>Metazoa</taxon>
        <taxon>Chordata</taxon>
        <taxon>Craniata</taxon>
        <taxon>Vertebrata</taxon>
        <taxon>Euteleostomi</taxon>
        <taxon>Actinopterygii</taxon>
        <taxon>Neopterygii</taxon>
        <taxon>Teleostei</taxon>
        <taxon>Protacanthopterygii</taxon>
        <taxon>Salmoniformes</taxon>
        <taxon>Salmonidae</taxon>
        <taxon>Salmoninae</taxon>
        <taxon>Salmo</taxon>
    </lineage>
</organism>
<dbReference type="Pfam" id="PF03155">
    <property type="entry name" value="Alg6_Alg8"/>
    <property type="match status" value="1"/>
</dbReference>
<evidence type="ECO:0000256" key="5">
    <source>
        <dbReference type="ARBA" id="ARBA00022679"/>
    </source>
</evidence>
<dbReference type="OMA" id="PITELWW"/>
<dbReference type="InParanoid" id="A0A673Y9Z0"/>
<evidence type="ECO:0000256" key="3">
    <source>
        <dbReference type="ARBA" id="ARBA00008715"/>
    </source>
</evidence>
<evidence type="ECO:0000313" key="15">
    <source>
        <dbReference type="Proteomes" id="UP000472277"/>
    </source>
</evidence>
<keyword evidence="6 12" id="KW-0812">Transmembrane</keyword>
<comment type="caution">
    <text evidence="12">Lacks conserved residue(s) required for the propagation of feature annotation.</text>
</comment>
<reference evidence="14" key="1">
    <citation type="submission" date="2025-08" db="UniProtKB">
        <authorList>
            <consortium name="Ensembl"/>
        </authorList>
    </citation>
    <scope>IDENTIFICATION</scope>
</reference>
<comment type="similarity">
    <text evidence="3 12">Belongs to the ALG6/ALG8 glucosyltransferase family.</text>
</comment>
<feature type="transmembrane region" description="Helical" evidence="12">
    <location>
        <begin position="180"/>
        <end position="200"/>
    </location>
</feature>
<evidence type="ECO:0000256" key="1">
    <source>
        <dbReference type="ARBA" id="ARBA00004477"/>
    </source>
</evidence>
<feature type="transmembrane region" description="Helical" evidence="12">
    <location>
        <begin position="157"/>
        <end position="174"/>
    </location>
</feature>
<reference evidence="14" key="2">
    <citation type="submission" date="2025-09" db="UniProtKB">
        <authorList>
            <consortium name="Ensembl"/>
        </authorList>
    </citation>
    <scope>IDENTIFICATION</scope>
</reference>
<evidence type="ECO:0000256" key="8">
    <source>
        <dbReference type="ARBA" id="ARBA00022989"/>
    </source>
</evidence>
<dbReference type="UniPathway" id="UPA00378"/>
<evidence type="ECO:0000256" key="10">
    <source>
        <dbReference type="ARBA" id="ARBA00044720"/>
    </source>
</evidence>
<dbReference type="Ensembl" id="ENSSTUT00000032805.1">
    <property type="protein sequence ID" value="ENSSTUP00000031376.1"/>
    <property type="gene ID" value="ENSSTUG00000013500.1"/>
</dbReference>
<evidence type="ECO:0000256" key="4">
    <source>
        <dbReference type="ARBA" id="ARBA00022676"/>
    </source>
</evidence>
<dbReference type="GO" id="GO:0005789">
    <property type="term" value="C:endoplasmic reticulum membrane"/>
    <property type="evidence" value="ECO:0007669"/>
    <property type="project" value="UniProtKB-SubCell"/>
</dbReference>
<evidence type="ECO:0000256" key="12">
    <source>
        <dbReference type="RuleBase" id="RU363110"/>
    </source>
</evidence>
<feature type="signal peptide" evidence="13">
    <location>
        <begin position="1"/>
        <end position="20"/>
    </location>
</feature>
<keyword evidence="5 12" id="KW-0808">Transferase</keyword>
<comment type="pathway">
    <text evidence="2 12">Protein modification; protein glycosylation.</text>
</comment>
<dbReference type="PANTHER" id="PTHR12413:SF1">
    <property type="entry name" value="DOLICHYL PYROPHOSPHATE MAN9GLCNAC2 ALPHA-1,3-GLUCOSYLTRANSFERASE"/>
    <property type="match status" value="1"/>
</dbReference>
<evidence type="ECO:0000256" key="6">
    <source>
        <dbReference type="ARBA" id="ARBA00022692"/>
    </source>
</evidence>
<evidence type="ECO:0000313" key="14">
    <source>
        <dbReference type="Ensembl" id="ENSSTUP00000031376.1"/>
    </source>
</evidence>
<evidence type="ECO:0000256" key="7">
    <source>
        <dbReference type="ARBA" id="ARBA00022824"/>
    </source>
</evidence>
<evidence type="ECO:0000256" key="2">
    <source>
        <dbReference type="ARBA" id="ARBA00004922"/>
    </source>
</evidence>
<name>A0A673Y9Z0_SALTR</name>
<keyword evidence="4 12" id="KW-0328">Glycosyltransferase</keyword>
<dbReference type="Proteomes" id="UP000472277">
    <property type="component" value="Chromosome 4"/>
</dbReference>
<dbReference type="AlphaFoldDB" id="A0A673Y9Z0"/>
<dbReference type="EC" id="2.4.1.-" evidence="12"/>
<keyword evidence="7 12" id="KW-0256">Endoplasmic reticulum</keyword>
<proteinExistence type="inferred from homology"/>
<keyword evidence="8 12" id="KW-1133">Transmembrane helix</keyword>
<keyword evidence="15" id="KW-1185">Reference proteome</keyword>
<dbReference type="GeneTree" id="ENSGT00940000153733"/>
<evidence type="ECO:0000256" key="9">
    <source>
        <dbReference type="ARBA" id="ARBA00023136"/>
    </source>
</evidence>
<feature type="chain" id="PRO_5025572890" description="Alpha-1,3-glucosyltransferase" evidence="13">
    <location>
        <begin position="21"/>
        <end position="230"/>
    </location>
</feature>
<sequence>MENWSLVSLCVLLGLTARWAVPLNSYSPRKWTRDGKPPMFGAYETQRHWQEVTYNLPVYYEWYFNNLKCWGLDFCLYTHTHKLFLTLCHHVYVLPCRAKLINPEWVELHTSQGYESLAHKMVMSGPVADPLIYVPAVVLYCFYLSEGSNKRRSAQSCVLLYPGLILIDYGHFHISLGLALWGVVGLGWDMLRSLAFVLALNNKQMELYHSLPFFCYFLGKCFKQGLAGRG</sequence>
<feature type="transmembrane region" description="Helical" evidence="12">
    <location>
        <begin position="127"/>
        <end position="145"/>
    </location>
</feature>
<dbReference type="InterPro" id="IPR004856">
    <property type="entry name" value="Glyco_trans_ALG6/ALG8"/>
</dbReference>
<evidence type="ECO:0000256" key="11">
    <source>
        <dbReference type="ARBA" id="ARBA00048950"/>
    </source>
</evidence>
<comment type="catalytic activity">
    <reaction evidence="11">
        <text>an alpha-D-Man-(1-&gt;2)-alpha-D-Man-(1-&gt;2)-alpha-D-Man-(1-&gt;3)-[alpha-D-Man-(1-&gt;2)-alpha-D-Man-(1-&gt;3)-[alpha-D-Man-(1-&gt;2)-alpha-D-Man-(1-&gt;6)]-alpha-D-Man-(1-&gt;6)]-beta-D-Man-(1-&gt;4)-beta-D-GlcNAc-(1-&gt;4)-alpha-D-GlcNAc-diphospho-di-trans,poly-cis-dolichol + a di-trans,poly-cis-dolichyl beta-D-glucosyl phosphate = an alpha-D-Glc-(1-&gt;3)-alpha-D-Man-(1-&gt;2)-alpha-D-Man-(1-&gt;2)-alpha-D-Man-(1-&gt;3)-[alpha-D-Man-(1-&gt;2)-alpha-D-Man-(1-&gt;3)-[alpha-D-Man-(1-&gt;2)-alpha-D-Man-(1-&gt;6)]-alpha-D-Man-(1-&gt;6)]-beta-D-Man-(1-&gt;4)-beta-D-GlcNAc-(1-&gt;4)-alpha-D-GlcNAc-diphospho-di-trans,poly-cis-dolichol + a di-trans,poly-cis-dolichyl phosphate + H(+)</text>
        <dbReference type="Rhea" id="RHEA:30635"/>
        <dbReference type="Rhea" id="RHEA-COMP:19498"/>
        <dbReference type="Rhea" id="RHEA-COMP:19502"/>
        <dbReference type="Rhea" id="RHEA-COMP:19520"/>
        <dbReference type="Rhea" id="RHEA-COMP:19521"/>
        <dbReference type="ChEBI" id="CHEBI:15378"/>
        <dbReference type="ChEBI" id="CHEBI:57525"/>
        <dbReference type="ChEBI" id="CHEBI:57683"/>
        <dbReference type="ChEBI" id="CHEBI:132520"/>
        <dbReference type="ChEBI" id="CHEBI:132521"/>
        <dbReference type="EC" id="2.4.1.267"/>
    </reaction>
    <physiologicalReaction direction="left-to-right" evidence="11">
        <dbReference type="Rhea" id="RHEA:30636"/>
    </physiologicalReaction>
</comment>
<dbReference type="GO" id="GO:0042281">
    <property type="term" value="F:dolichyl pyrophosphate Man9GlcNAc2 alpha-1,3-glucosyltransferase activity"/>
    <property type="evidence" value="ECO:0007669"/>
    <property type="project" value="UniProtKB-EC"/>
</dbReference>
<comment type="subcellular location">
    <subcellularLocation>
        <location evidence="1 12">Endoplasmic reticulum membrane</location>
        <topology evidence="1 12">Multi-pass membrane protein</topology>
    </subcellularLocation>
</comment>